<dbReference type="Proteomes" id="UP000295043">
    <property type="component" value="Unassembled WGS sequence"/>
</dbReference>
<proteinExistence type="predicted"/>
<sequence length="36" mass="3855">MFDPEALQLDFTATLFDGDGDSSSDSFSIDLVEAVV</sequence>
<comment type="caution">
    <text evidence="1">The sequence shown here is derived from an EMBL/GenBank/DDBJ whole genome shotgun (WGS) entry which is preliminary data.</text>
</comment>
<dbReference type="EMBL" id="SLVU01000058">
    <property type="protein sequence ID" value="TCN14704.1"/>
    <property type="molecule type" value="Genomic_DNA"/>
</dbReference>
<evidence type="ECO:0000313" key="2">
    <source>
        <dbReference type="Proteomes" id="UP000295043"/>
    </source>
</evidence>
<evidence type="ECO:0000313" key="1">
    <source>
        <dbReference type="EMBL" id="TCN14704.1"/>
    </source>
</evidence>
<reference evidence="1 2" key="1">
    <citation type="submission" date="2019-03" db="EMBL/GenBank/DDBJ databases">
        <title>Genomic Encyclopedia of Type Strains, Phase IV (KMG-V): Genome sequencing to study the core and pangenomes of soil and plant-associated prokaryotes.</title>
        <authorList>
            <person name="Whitman W."/>
        </authorList>
    </citation>
    <scope>NUCLEOTIDE SEQUENCE [LARGE SCALE GENOMIC DNA]</scope>
    <source>
        <strain evidence="1 2">23C40</strain>
    </source>
</reference>
<accession>A0A4R2APA7</accession>
<protein>
    <submittedName>
        <fullName evidence="1">Uncharacterized protein</fullName>
    </submittedName>
</protein>
<name>A0A4R2APA7_9HYPH</name>
<gene>
    <name evidence="1" type="ORF">EV184_1582</name>
</gene>
<organism evidence="1 2">
    <name type="scientific">Sinorhizobium americanum</name>
    <dbReference type="NCBI Taxonomy" id="194963"/>
    <lineage>
        <taxon>Bacteria</taxon>
        <taxon>Pseudomonadati</taxon>
        <taxon>Pseudomonadota</taxon>
        <taxon>Alphaproteobacteria</taxon>
        <taxon>Hyphomicrobiales</taxon>
        <taxon>Rhizobiaceae</taxon>
        <taxon>Sinorhizobium/Ensifer group</taxon>
        <taxon>Sinorhizobium</taxon>
    </lineage>
</organism>
<dbReference type="AlphaFoldDB" id="A0A4R2APA7"/>